<dbReference type="Proteomes" id="UP000256269">
    <property type="component" value="Unassembled WGS sequence"/>
</dbReference>
<gene>
    <name evidence="2" type="ORF">BCF44_115101</name>
</gene>
<dbReference type="AlphaFoldDB" id="A0A3E0H4M3"/>
<evidence type="ECO:0000313" key="3">
    <source>
        <dbReference type="Proteomes" id="UP000256269"/>
    </source>
</evidence>
<feature type="region of interest" description="Disordered" evidence="1">
    <location>
        <begin position="1"/>
        <end position="59"/>
    </location>
</feature>
<protein>
    <submittedName>
        <fullName evidence="2">Uncharacterized protein</fullName>
    </submittedName>
</protein>
<dbReference type="RefSeq" id="WP_116179252.1">
    <property type="nucleotide sequence ID" value="NZ_CP144375.1"/>
</dbReference>
<dbReference type="EMBL" id="QUNO01000015">
    <property type="protein sequence ID" value="REH37097.1"/>
    <property type="molecule type" value="Genomic_DNA"/>
</dbReference>
<sequence>MYGESTSTHTPPPKPNIQNWDPNSVPPVTGGGPTNPEGTPSLTPPNVPGKGNGSNGSTAVSTPSMKIFADNIGTLIEPLNKALALVQAMPKVAAGDFHTGHVMKTMLTGDAGDGMMQSGFETVLKKCVKSVTDTHEAVLKLARDYDNIDELNKMTGQQLSRVLGDHNVSGDITAVGSVGSKFGDGSGSGSGS</sequence>
<reference evidence="2 3" key="1">
    <citation type="submission" date="2018-08" db="EMBL/GenBank/DDBJ databases">
        <title>Genomic Encyclopedia of Archaeal and Bacterial Type Strains, Phase II (KMG-II): from individual species to whole genera.</title>
        <authorList>
            <person name="Goeker M."/>
        </authorList>
    </citation>
    <scope>NUCLEOTIDE SEQUENCE [LARGE SCALE GENOMIC DNA]</scope>
    <source>
        <strain evidence="2 3">DSM 45791</strain>
    </source>
</reference>
<evidence type="ECO:0000313" key="2">
    <source>
        <dbReference type="EMBL" id="REH37097.1"/>
    </source>
</evidence>
<keyword evidence="3" id="KW-1185">Reference proteome</keyword>
<accession>A0A3E0H4M3</accession>
<feature type="compositionally biased region" description="Low complexity" evidence="1">
    <location>
        <begin position="22"/>
        <end position="41"/>
    </location>
</feature>
<organism evidence="2 3">
    <name type="scientific">Kutzneria buriramensis</name>
    <dbReference type="NCBI Taxonomy" id="1045776"/>
    <lineage>
        <taxon>Bacteria</taxon>
        <taxon>Bacillati</taxon>
        <taxon>Actinomycetota</taxon>
        <taxon>Actinomycetes</taxon>
        <taxon>Pseudonocardiales</taxon>
        <taxon>Pseudonocardiaceae</taxon>
        <taxon>Kutzneria</taxon>
    </lineage>
</organism>
<evidence type="ECO:0000256" key="1">
    <source>
        <dbReference type="SAM" id="MobiDB-lite"/>
    </source>
</evidence>
<name>A0A3E0H4M3_9PSEU</name>
<comment type="caution">
    <text evidence="2">The sequence shown here is derived from an EMBL/GenBank/DDBJ whole genome shotgun (WGS) entry which is preliminary data.</text>
</comment>
<proteinExistence type="predicted"/>
<dbReference type="OrthoDB" id="3616523at2"/>